<dbReference type="InterPro" id="IPR000792">
    <property type="entry name" value="Tscrpt_reg_LuxR_C"/>
</dbReference>
<proteinExistence type="predicted"/>
<dbReference type="SMART" id="SM00421">
    <property type="entry name" value="HTH_LUXR"/>
    <property type="match status" value="1"/>
</dbReference>
<dbReference type="PANTHER" id="PTHR43214:SF24">
    <property type="entry name" value="TRANSCRIPTIONAL REGULATORY PROTEIN NARL-RELATED"/>
    <property type="match status" value="1"/>
</dbReference>
<dbReference type="RefSeq" id="WP_200435332.1">
    <property type="nucleotide sequence ID" value="NZ_JAEHFL010000002.1"/>
</dbReference>
<dbReference type="SUPFAM" id="SSF46894">
    <property type="entry name" value="C-terminal effector domain of the bipartite response regulators"/>
    <property type="match status" value="1"/>
</dbReference>
<evidence type="ECO:0000259" key="7">
    <source>
        <dbReference type="PROSITE" id="PS50110"/>
    </source>
</evidence>
<dbReference type="InterPro" id="IPR016032">
    <property type="entry name" value="Sig_transdc_resp-reg_C-effctor"/>
</dbReference>
<feature type="domain" description="HTH luxR-type" evidence="6">
    <location>
        <begin position="155"/>
        <end position="220"/>
    </location>
</feature>
<dbReference type="SMART" id="SM00448">
    <property type="entry name" value="REC"/>
    <property type="match status" value="1"/>
</dbReference>
<reference evidence="8 9" key="1">
    <citation type="submission" date="2020-12" db="EMBL/GenBank/DDBJ databases">
        <title>Draft genome sequence of the commensal strain Corynebacterium tuberculostearicum MFP09/CIP 102622 isolated from human skin.</title>
        <authorList>
            <person name="Boukerb A.M."/>
            <person name="Janvier X."/>
            <person name="Feuilloley M.G.J."/>
            <person name="Groboillot A."/>
        </authorList>
    </citation>
    <scope>NUCLEOTIDE SEQUENCE [LARGE SCALE GENOMIC DNA]</scope>
    <source>
        <strain evidence="8 9">CIP 102622</strain>
    </source>
</reference>
<keyword evidence="9" id="KW-1185">Reference proteome</keyword>
<organism evidence="8 9">
    <name type="scientific">Corynebacterium tuberculostearicum</name>
    <dbReference type="NCBI Taxonomy" id="38304"/>
    <lineage>
        <taxon>Bacteria</taxon>
        <taxon>Bacillati</taxon>
        <taxon>Actinomycetota</taxon>
        <taxon>Actinomycetes</taxon>
        <taxon>Mycobacteriales</taxon>
        <taxon>Corynebacteriaceae</taxon>
        <taxon>Corynebacterium</taxon>
    </lineage>
</organism>
<evidence type="ECO:0000256" key="1">
    <source>
        <dbReference type="ARBA" id="ARBA00022553"/>
    </source>
</evidence>
<dbReference type="EMBL" id="JAEHFL010000002">
    <property type="protein sequence ID" value="MBK3427304.1"/>
    <property type="molecule type" value="Genomic_DNA"/>
</dbReference>
<keyword evidence="2" id="KW-0805">Transcription regulation</keyword>
<evidence type="ECO:0000256" key="3">
    <source>
        <dbReference type="ARBA" id="ARBA00023125"/>
    </source>
</evidence>
<dbReference type="PROSITE" id="PS50110">
    <property type="entry name" value="RESPONSE_REGULATORY"/>
    <property type="match status" value="1"/>
</dbReference>
<dbReference type="SUPFAM" id="SSF52172">
    <property type="entry name" value="CheY-like"/>
    <property type="match status" value="1"/>
</dbReference>
<dbReference type="PANTHER" id="PTHR43214">
    <property type="entry name" value="TWO-COMPONENT RESPONSE REGULATOR"/>
    <property type="match status" value="1"/>
</dbReference>
<dbReference type="CDD" id="cd06170">
    <property type="entry name" value="LuxR_C_like"/>
    <property type="match status" value="1"/>
</dbReference>
<dbReference type="PROSITE" id="PS50043">
    <property type="entry name" value="HTH_LUXR_2"/>
    <property type="match status" value="1"/>
</dbReference>
<dbReference type="InterPro" id="IPR039420">
    <property type="entry name" value="WalR-like"/>
</dbReference>
<gene>
    <name evidence="8" type="ORF">JDP02_02100</name>
</gene>
<dbReference type="InterPro" id="IPR011006">
    <property type="entry name" value="CheY-like_superfamily"/>
</dbReference>
<evidence type="ECO:0000256" key="5">
    <source>
        <dbReference type="PROSITE-ProRule" id="PRU00169"/>
    </source>
</evidence>
<dbReference type="Pfam" id="PF00072">
    <property type="entry name" value="Response_reg"/>
    <property type="match status" value="1"/>
</dbReference>
<dbReference type="InterPro" id="IPR058245">
    <property type="entry name" value="NreC/VraR/RcsB-like_REC"/>
</dbReference>
<sequence>MMADALRVVLVDDEELVRSGLRLLLSNAPDIEVVAEASNGWDAVATVLDAQPDVVLMDIRMPVMDGIAAVEKILSVHAVPIIMLTAFDTDSFILRALRAGAAGFLLKSTPPESLMAAVRAAAAGQPLLSPQVVDKLVGMQGPALDDAHSHHTRTARNHLGRLSSREREIAELVAQGLNNQDIADQLVVSMATVKSHMQHILKKISGTSRVHIAIMVLEARG</sequence>
<dbReference type="CDD" id="cd17535">
    <property type="entry name" value="REC_NarL-like"/>
    <property type="match status" value="1"/>
</dbReference>
<feature type="domain" description="Response regulatory" evidence="7">
    <location>
        <begin position="7"/>
        <end position="122"/>
    </location>
</feature>
<evidence type="ECO:0000256" key="2">
    <source>
        <dbReference type="ARBA" id="ARBA00023015"/>
    </source>
</evidence>
<dbReference type="GO" id="GO:0003677">
    <property type="term" value="F:DNA binding"/>
    <property type="evidence" value="ECO:0007669"/>
    <property type="project" value="UniProtKB-KW"/>
</dbReference>
<dbReference type="InterPro" id="IPR001789">
    <property type="entry name" value="Sig_transdc_resp-reg_receiver"/>
</dbReference>
<name>A0A8I1HPV4_9CORY</name>
<evidence type="ECO:0000313" key="9">
    <source>
        <dbReference type="Proteomes" id="UP000603369"/>
    </source>
</evidence>
<dbReference type="PRINTS" id="PR00038">
    <property type="entry name" value="HTHLUXR"/>
</dbReference>
<dbReference type="GO" id="GO:0006355">
    <property type="term" value="P:regulation of DNA-templated transcription"/>
    <property type="evidence" value="ECO:0007669"/>
    <property type="project" value="InterPro"/>
</dbReference>
<dbReference type="PROSITE" id="PS00622">
    <property type="entry name" value="HTH_LUXR_1"/>
    <property type="match status" value="1"/>
</dbReference>
<keyword evidence="3" id="KW-0238">DNA-binding</keyword>
<comment type="caution">
    <text evidence="8">The sequence shown here is derived from an EMBL/GenBank/DDBJ whole genome shotgun (WGS) entry which is preliminary data.</text>
</comment>
<evidence type="ECO:0000313" key="8">
    <source>
        <dbReference type="EMBL" id="MBK3427304.1"/>
    </source>
</evidence>
<evidence type="ECO:0000259" key="6">
    <source>
        <dbReference type="PROSITE" id="PS50043"/>
    </source>
</evidence>
<keyword evidence="1 5" id="KW-0597">Phosphoprotein</keyword>
<dbReference type="GO" id="GO:0000160">
    <property type="term" value="P:phosphorelay signal transduction system"/>
    <property type="evidence" value="ECO:0007669"/>
    <property type="project" value="InterPro"/>
</dbReference>
<dbReference type="AlphaFoldDB" id="A0A8I1HPV4"/>
<dbReference type="Gene3D" id="3.40.50.2300">
    <property type="match status" value="1"/>
</dbReference>
<dbReference type="Proteomes" id="UP000603369">
    <property type="component" value="Unassembled WGS sequence"/>
</dbReference>
<keyword evidence="4" id="KW-0804">Transcription</keyword>
<protein>
    <submittedName>
        <fullName evidence="8">Response regulator transcription factor</fullName>
    </submittedName>
</protein>
<evidence type="ECO:0000256" key="4">
    <source>
        <dbReference type="ARBA" id="ARBA00023163"/>
    </source>
</evidence>
<accession>A0A8I1HPV4</accession>
<dbReference type="Pfam" id="PF00196">
    <property type="entry name" value="GerE"/>
    <property type="match status" value="1"/>
</dbReference>
<feature type="modified residue" description="4-aspartylphosphate" evidence="5">
    <location>
        <position position="58"/>
    </location>
</feature>